<dbReference type="Gene3D" id="3.40.50.410">
    <property type="entry name" value="von Willebrand factor, type A domain"/>
    <property type="match status" value="1"/>
</dbReference>
<dbReference type="STRING" id="6689.A0A423TGI1"/>
<dbReference type="GO" id="GO:0032991">
    <property type="term" value="C:protein-containing complex"/>
    <property type="evidence" value="ECO:0007669"/>
    <property type="project" value="UniProtKB-ARBA"/>
</dbReference>
<feature type="domain" description="VWFA" evidence="1">
    <location>
        <begin position="284"/>
        <end position="460"/>
    </location>
</feature>
<dbReference type="InterPro" id="IPR036465">
    <property type="entry name" value="vWFA_dom_sf"/>
</dbReference>
<reference evidence="3 4" key="1">
    <citation type="submission" date="2018-04" db="EMBL/GenBank/DDBJ databases">
        <authorList>
            <person name="Zhang X."/>
            <person name="Yuan J."/>
            <person name="Li F."/>
            <person name="Xiang J."/>
        </authorList>
    </citation>
    <scope>NUCLEOTIDE SEQUENCE [LARGE SCALE GENOMIC DNA]</scope>
    <source>
        <tissue evidence="3">Muscle</tissue>
    </source>
</reference>
<dbReference type="SMART" id="SM00609">
    <property type="entry name" value="VIT"/>
    <property type="match status" value="1"/>
</dbReference>
<dbReference type="Proteomes" id="UP000283509">
    <property type="component" value="Unassembled WGS sequence"/>
</dbReference>
<dbReference type="EMBL" id="QCYY01001757">
    <property type="protein sequence ID" value="ROT75568.1"/>
    <property type="molecule type" value="Genomic_DNA"/>
</dbReference>
<gene>
    <name evidence="3" type="ORF">C7M84_005885</name>
</gene>
<dbReference type="Pfam" id="PF00092">
    <property type="entry name" value="VWA"/>
    <property type="match status" value="1"/>
</dbReference>
<dbReference type="PANTHER" id="PTHR10338:SF108">
    <property type="entry name" value="INTER-ALPHA-TRYPSIN INHIBITOR HEAVY CHAIN H4-LIKE PROTEIN"/>
    <property type="match status" value="1"/>
</dbReference>
<dbReference type="SMART" id="SM00327">
    <property type="entry name" value="VWA"/>
    <property type="match status" value="1"/>
</dbReference>
<dbReference type="PROSITE" id="PS50234">
    <property type="entry name" value="VWFA"/>
    <property type="match status" value="1"/>
</dbReference>
<keyword evidence="4" id="KW-1185">Reference proteome</keyword>
<organism evidence="3 4">
    <name type="scientific">Penaeus vannamei</name>
    <name type="common">Whiteleg shrimp</name>
    <name type="synonym">Litopenaeus vannamei</name>
    <dbReference type="NCBI Taxonomy" id="6689"/>
    <lineage>
        <taxon>Eukaryota</taxon>
        <taxon>Metazoa</taxon>
        <taxon>Ecdysozoa</taxon>
        <taxon>Arthropoda</taxon>
        <taxon>Crustacea</taxon>
        <taxon>Multicrustacea</taxon>
        <taxon>Malacostraca</taxon>
        <taxon>Eumalacostraca</taxon>
        <taxon>Eucarida</taxon>
        <taxon>Decapoda</taxon>
        <taxon>Dendrobranchiata</taxon>
        <taxon>Penaeoidea</taxon>
        <taxon>Penaeidae</taxon>
        <taxon>Penaeus</taxon>
    </lineage>
</organism>
<evidence type="ECO:0000313" key="4">
    <source>
        <dbReference type="Proteomes" id="UP000283509"/>
    </source>
</evidence>
<name>A0A423TGI1_PENVA</name>
<proteinExistence type="predicted"/>
<protein>
    <submittedName>
        <fullName evidence="3">Inter-alpha-trypsin inhibitor heavy chain H3</fullName>
    </submittedName>
</protein>
<dbReference type="PANTHER" id="PTHR10338">
    <property type="entry name" value="INTER-ALPHA-TRYPSIN INHIBITOR HEAVY CHAIN FAMILY MEMBER"/>
    <property type="match status" value="1"/>
</dbReference>
<dbReference type="InterPro" id="IPR002035">
    <property type="entry name" value="VWF_A"/>
</dbReference>
<reference evidence="3 4" key="2">
    <citation type="submission" date="2019-01" db="EMBL/GenBank/DDBJ databases">
        <title>The decoding of complex shrimp genome reveals the adaptation for benthos swimmer, frequently molting mechanism and breeding impact on genome.</title>
        <authorList>
            <person name="Sun Y."/>
            <person name="Gao Y."/>
            <person name="Yu Y."/>
        </authorList>
    </citation>
    <scope>NUCLEOTIDE SEQUENCE [LARGE SCALE GENOMIC DNA]</scope>
    <source>
        <tissue evidence="3">Muscle</tissue>
    </source>
</reference>
<comment type="caution">
    <text evidence="3">The sequence shown here is derived from an EMBL/GenBank/DDBJ whole genome shotgun (WGS) entry which is preliminary data.</text>
</comment>
<accession>A0A423TGI1</accession>
<dbReference type="AlphaFoldDB" id="A0A423TGI1"/>
<dbReference type="InterPro" id="IPR050934">
    <property type="entry name" value="ITIH"/>
</dbReference>
<dbReference type="SUPFAM" id="SSF53300">
    <property type="entry name" value="vWA-like"/>
    <property type="match status" value="1"/>
</dbReference>
<sequence>MTPKPIRLVVDLEAIRKLCHWVEVACHADSGSEAPRTTVCSRASMGSRRLAHPALPLLFLVSCLGHLTEAQPPGAVTSFKISGRIQSRYAVTHVTSQMKNPSSAAAELKFKMQLPKTAFISSFIMFVDTPTPHNPPPPRQERRPLFEIKHQRGPEGHVIFYLTYEDCCRRGKEGYLYSVYIRPGHVIPAVEVDVEVIDQEALTNVAVLKVPGNNIDDVRREDPGPGRVRLRYAYEIPPGRDTLNGIFSFKYDVARRPDGGELQQKGKYFVHYFSPDGLPKMAAHTVFVLDISSSMLGEKIVQLKKAMEAILRDMKPEDSFELLTFSTAVDTIGFYQGTEDQIEMAVEKIRGLRTTGSTNLNAAYIHAINKLNQLDRKNTARQMVFLTDGQATVGITRSQSIRANVRNENVRRHPIYGLSFGVGADLKLLQEVSADNRGFARHIDESTDSEKQLIGFYQEIATPLMADVEVVYPEHEVDLESVVKQGTTHYYSGGEVVIAGVLAEGATHVEALVKGAGIAGPITFRVDRLHVAPATLLEEDNFIARLWAYLAVQVMSGD</sequence>
<feature type="domain" description="VIT" evidence="2">
    <location>
        <begin position="60"/>
        <end position="200"/>
    </location>
</feature>
<evidence type="ECO:0000259" key="2">
    <source>
        <dbReference type="PROSITE" id="PS51468"/>
    </source>
</evidence>
<dbReference type="Pfam" id="PF08487">
    <property type="entry name" value="VIT"/>
    <property type="match status" value="1"/>
</dbReference>
<evidence type="ECO:0000259" key="1">
    <source>
        <dbReference type="PROSITE" id="PS50234"/>
    </source>
</evidence>
<dbReference type="InterPro" id="IPR013694">
    <property type="entry name" value="VIT"/>
</dbReference>
<dbReference type="PROSITE" id="PS51468">
    <property type="entry name" value="VIT"/>
    <property type="match status" value="1"/>
</dbReference>
<evidence type="ECO:0000313" key="3">
    <source>
        <dbReference type="EMBL" id="ROT75568.1"/>
    </source>
</evidence>